<gene>
    <name evidence="1" type="ORF">BTO20_37700</name>
</gene>
<dbReference type="KEGG" id="mdx:BTO20_37700"/>
<dbReference type="SUPFAM" id="SSF140453">
    <property type="entry name" value="EsxAB dimer-like"/>
    <property type="match status" value="1"/>
</dbReference>
<protein>
    <recommendedName>
        <fullName evidence="3">ESAT-6-like protein</fullName>
    </recommendedName>
</protein>
<evidence type="ECO:0008006" key="3">
    <source>
        <dbReference type="Google" id="ProtNLM"/>
    </source>
</evidence>
<keyword evidence="1" id="KW-0614">Plasmid</keyword>
<evidence type="ECO:0000313" key="2">
    <source>
        <dbReference type="Proteomes" id="UP000195331"/>
    </source>
</evidence>
<dbReference type="AlphaFoldDB" id="A0A1Y0CH74"/>
<name>A0A1Y0CH74_9MYCO</name>
<proteinExistence type="predicted"/>
<dbReference type="EMBL" id="CP020811">
    <property type="protein sequence ID" value="ART74357.1"/>
    <property type="molecule type" value="Genomic_DNA"/>
</dbReference>
<organism evidence="1 2">
    <name type="scientific">Mycobacterium dioxanotrophicus</name>
    <dbReference type="NCBI Taxonomy" id="482462"/>
    <lineage>
        <taxon>Bacteria</taxon>
        <taxon>Bacillati</taxon>
        <taxon>Actinomycetota</taxon>
        <taxon>Actinomycetes</taxon>
        <taxon>Mycobacteriales</taxon>
        <taxon>Mycobacteriaceae</taxon>
        <taxon>Mycobacterium</taxon>
    </lineage>
</organism>
<geneLocation type="plasmid" evidence="1 2">
    <name>unnamed2</name>
</geneLocation>
<dbReference type="InterPro" id="IPR036689">
    <property type="entry name" value="ESAT-6-like_sf"/>
</dbReference>
<reference evidence="1 2" key="1">
    <citation type="submission" date="2017-04" db="EMBL/GenBank/DDBJ databases">
        <title>Whole Genome Sequence of 1,4-Dioxane Degrading Bacterium Mycobacterium dioxanotrophicus PH-06.</title>
        <authorList>
            <person name="He Y."/>
        </authorList>
    </citation>
    <scope>NUCLEOTIDE SEQUENCE [LARGE SCALE GENOMIC DNA]</scope>
    <source>
        <strain evidence="1 2">PH-06</strain>
        <plasmid evidence="1 2">unnamed2</plasmid>
    </source>
</reference>
<dbReference type="OrthoDB" id="9959172at2"/>
<dbReference type="RefSeq" id="WP_087083611.1">
    <property type="nucleotide sequence ID" value="NZ_CP020811.1"/>
</dbReference>
<sequence length="95" mass="10631">MSQIRHSFAAIEGQLAEMTGTVAVLTAKREEMDSELTTWTNYWHGDAHEAANQFSRRVTSTLDNVITATNNYIKKANIANEEMRAQEATNAAQWA</sequence>
<evidence type="ECO:0000313" key="1">
    <source>
        <dbReference type="EMBL" id="ART74357.1"/>
    </source>
</evidence>
<keyword evidence="2" id="KW-1185">Reference proteome</keyword>
<accession>A0A1Y0CH74</accession>
<dbReference type="Gene3D" id="1.10.287.1060">
    <property type="entry name" value="ESAT-6-like"/>
    <property type="match status" value="1"/>
</dbReference>
<dbReference type="Proteomes" id="UP000195331">
    <property type="component" value="Plasmid unnamed2"/>
</dbReference>